<proteinExistence type="predicted"/>
<feature type="region of interest" description="Disordered" evidence="1">
    <location>
        <begin position="333"/>
        <end position="371"/>
    </location>
</feature>
<protein>
    <recommendedName>
        <fullName evidence="2">Novel STAND NTPase 1 domain-containing protein</fullName>
    </recommendedName>
</protein>
<dbReference type="EMBL" id="FNDJ01000053">
    <property type="protein sequence ID" value="SDM71099.1"/>
    <property type="molecule type" value="Genomic_DNA"/>
</dbReference>
<name>A0A1G9VG41_9ACTN</name>
<evidence type="ECO:0000313" key="3">
    <source>
        <dbReference type="EMBL" id="SDM71099.1"/>
    </source>
</evidence>
<sequence>MADPSRINGRAELHAALRDLFEEFEGSFLDVATAAGTGVATVHDMVSGRSFPRWTTLRKVLGAVGIAEADLGAWKQAHARANRADDGCPYRGLEVFEPEHVKYFCGRRDLTRLLWDRVSAQIGRDGPLLVTGPSGAGKSSLLRAGLIPAAEEECRSTSWPAATWQASPSPRSCSGSGKPNCQTLPGKPVPSVGRHVVHGACGPDEGFLTSQFRPCASQVVRSGPRRCMTPAGGARSRSPAPIFGCSTIDDAWPEGSLSLVVTAGALPFTVWSCWTAWRECDWWVRLLLLWEAMVTSLLERVAQAETAALRHAEDLRAQLACWRSIRRGSAHFATRPNSSAWPASSAAASDSSSMVGMPSAGRRQTVTSPTW</sequence>
<dbReference type="InterPro" id="IPR027417">
    <property type="entry name" value="P-loop_NTPase"/>
</dbReference>
<dbReference type="Proteomes" id="UP000199202">
    <property type="component" value="Unassembled WGS sequence"/>
</dbReference>
<feature type="compositionally biased region" description="Polar residues" evidence="1">
    <location>
        <begin position="362"/>
        <end position="371"/>
    </location>
</feature>
<feature type="compositionally biased region" description="Low complexity" evidence="1">
    <location>
        <begin position="338"/>
        <end position="353"/>
    </location>
</feature>
<keyword evidence="4" id="KW-1185">Reference proteome</keyword>
<dbReference type="Pfam" id="PF20703">
    <property type="entry name" value="nSTAND1"/>
    <property type="match status" value="1"/>
</dbReference>
<evidence type="ECO:0000259" key="2">
    <source>
        <dbReference type="Pfam" id="PF20703"/>
    </source>
</evidence>
<dbReference type="CDD" id="cd00093">
    <property type="entry name" value="HTH_XRE"/>
    <property type="match status" value="1"/>
</dbReference>
<dbReference type="InterPro" id="IPR049052">
    <property type="entry name" value="nSTAND1"/>
</dbReference>
<organism evidence="3 4">
    <name type="scientific">Nonomuraea jiangxiensis</name>
    <dbReference type="NCBI Taxonomy" id="633440"/>
    <lineage>
        <taxon>Bacteria</taxon>
        <taxon>Bacillati</taxon>
        <taxon>Actinomycetota</taxon>
        <taxon>Actinomycetes</taxon>
        <taxon>Streptosporangiales</taxon>
        <taxon>Streptosporangiaceae</taxon>
        <taxon>Nonomuraea</taxon>
    </lineage>
</organism>
<dbReference type="SUPFAM" id="SSF47413">
    <property type="entry name" value="lambda repressor-like DNA-binding domains"/>
    <property type="match status" value="1"/>
</dbReference>
<dbReference type="InterPro" id="IPR010982">
    <property type="entry name" value="Lambda_DNA-bd_dom_sf"/>
</dbReference>
<feature type="domain" description="Novel STAND NTPase 1" evidence="2">
    <location>
        <begin position="89"/>
        <end position="168"/>
    </location>
</feature>
<dbReference type="AlphaFoldDB" id="A0A1G9VG41"/>
<dbReference type="SUPFAM" id="SSF52540">
    <property type="entry name" value="P-loop containing nucleoside triphosphate hydrolases"/>
    <property type="match status" value="1"/>
</dbReference>
<dbReference type="GO" id="GO:0003677">
    <property type="term" value="F:DNA binding"/>
    <property type="evidence" value="ECO:0007669"/>
    <property type="project" value="InterPro"/>
</dbReference>
<dbReference type="InterPro" id="IPR001387">
    <property type="entry name" value="Cro/C1-type_HTH"/>
</dbReference>
<evidence type="ECO:0000256" key="1">
    <source>
        <dbReference type="SAM" id="MobiDB-lite"/>
    </source>
</evidence>
<gene>
    <name evidence="3" type="ORF">SAMN05421869_15317</name>
</gene>
<accession>A0A1G9VG41</accession>
<reference evidence="3 4" key="1">
    <citation type="submission" date="2016-10" db="EMBL/GenBank/DDBJ databases">
        <authorList>
            <person name="de Groot N.N."/>
        </authorList>
    </citation>
    <scope>NUCLEOTIDE SEQUENCE [LARGE SCALE GENOMIC DNA]</scope>
    <source>
        <strain evidence="3 4">CGMCC 4.6533</strain>
    </source>
</reference>
<dbReference type="STRING" id="633440.SAMN05421869_15317"/>
<evidence type="ECO:0000313" key="4">
    <source>
        <dbReference type="Proteomes" id="UP000199202"/>
    </source>
</evidence>